<evidence type="ECO:0000313" key="5">
    <source>
        <dbReference type="EMBL" id="BAT72258.1"/>
    </source>
</evidence>
<dbReference type="NCBIfam" id="TIGR03570">
    <property type="entry name" value="NeuD_NnaD"/>
    <property type="match status" value="1"/>
</dbReference>
<evidence type="ECO:0000259" key="4">
    <source>
        <dbReference type="Pfam" id="PF17836"/>
    </source>
</evidence>
<dbReference type="InterPro" id="IPR011004">
    <property type="entry name" value="Trimer_LpxA-like_sf"/>
</dbReference>
<dbReference type="PANTHER" id="PTHR43300:SF7">
    <property type="entry name" value="UDP-N-ACETYLBACILLOSAMINE N-ACETYLTRANSFERASE"/>
    <property type="match status" value="1"/>
</dbReference>
<dbReference type="Gene3D" id="2.160.10.10">
    <property type="entry name" value="Hexapeptide repeat proteins"/>
    <property type="match status" value="1"/>
</dbReference>
<evidence type="ECO:0000256" key="2">
    <source>
        <dbReference type="PIRSR" id="PIRSR620019-1"/>
    </source>
</evidence>
<keyword evidence="6" id="KW-1185">Reference proteome</keyword>
<protein>
    <recommendedName>
        <fullName evidence="4">PglD N-terminal domain-containing protein</fullName>
    </recommendedName>
</protein>
<feature type="binding site" evidence="3">
    <location>
        <position position="69"/>
    </location>
    <ligand>
        <name>substrate</name>
    </ligand>
</feature>
<dbReference type="PANTHER" id="PTHR43300">
    <property type="entry name" value="ACETYLTRANSFERASE"/>
    <property type="match status" value="1"/>
</dbReference>
<reference evidence="6" key="1">
    <citation type="journal article" date="2018" name="Science">
        <title>A primordial and reversible TCA cycle in a facultatively chemolithoautotrophic thermophile.</title>
        <authorList>
            <person name="Nunoura T."/>
            <person name="Chikaraishi Y."/>
            <person name="Izaki R."/>
            <person name="Suwa T."/>
            <person name="Sato T."/>
            <person name="Harada T."/>
            <person name="Mori K."/>
            <person name="Kato Y."/>
            <person name="Miyazaki M."/>
            <person name="Shimamura S."/>
            <person name="Yanagawa K."/>
            <person name="Shuto A."/>
            <person name="Ohkouchi N."/>
            <person name="Fujita N."/>
            <person name="Takaki Y."/>
            <person name="Atomi H."/>
            <person name="Takai K."/>
        </authorList>
    </citation>
    <scope>NUCLEOTIDE SEQUENCE [LARGE SCALE GENOMIC DNA]</scope>
    <source>
        <strain evidence="6">DSM 17441 / JCM 13301 / NBRC 103674 / ABI70S6</strain>
    </source>
</reference>
<name>A0A0S3QVC3_THET7</name>
<dbReference type="Gene3D" id="3.40.50.20">
    <property type="match status" value="1"/>
</dbReference>
<feature type="binding site" evidence="3">
    <location>
        <position position="148"/>
    </location>
    <ligand>
        <name>acetyl-CoA</name>
        <dbReference type="ChEBI" id="CHEBI:57288"/>
    </ligand>
</feature>
<dbReference type="InterPro" id="IPR020019">
    <property type="entry name" value="AcTrfase_PglD-like"/>
</dbReference>
<dbReference type="OrthoDB" id="9801456at2"/>
<dbReference type="InterPro" id="IPR001451">
    <property type="entry name" value="Hexapep"/>
</dbReference>
<dbReference type="InterPro" id="IPR041561">
    <property type="entry name" value="PglD_N"/>
</dbReference>
<dbReference type="InterPro" id="IPR050179">
    <property type="entry name" value="Trans_hexapeptide_repeat"/>
</dbReference>
<dbReference type="KEGG" id="ttk:TST_1472"/>
<accession>A0A0S3QVC3</accession>
<comment type="similarity">
    <text evidence="1">Belongs to the transferase hexapeptide repeat family.</text>
</comment>
<evidence type="ECO:0000313" key="6">
    <source>
        <dbReference type="Proteomes" id="UP000063234"/>
    </source>
</evidence>
<evidence type="ECO:0000256" key="3">
    <source>
        <dbReference type="PIRSR" id="PIRSR620019-2"/>
    </source>
</evidence>
<proteinExistence type="inferred from homology"/>
<dbReference type="Proteomes" id="UP000063234">
    <property type="component" value="Chromosome"/>
</dbReference>
<dbReference type="RefSeq" id="WP_068550270.1">
    <property type="nucleotide sequence ID" value="NZ_AP013035.1"/>
</dbReference>
<organism evidence="5 6">
    <name type="scientific">Thermosulfidibacter takaii (strain DSM 17441 / JCM 13301 / NBRC 103674 / ABI70S6)</name>
    <dbReference type="NCBI Taxonomy" id="1298851"/>
    <lineage>
        <taxon>Bacteria</taxon>
        <taxon>Pseudomonadati</taxon>
        <taxon>Thermosulfidibacterota</taxon>
        <taxon>Thermosulfidibacteria</taxon>
        <taxon>Thermosulfidibacterales</taxon>
        <taxon>Thermosulfidibacteraceae</taxon>
    </lineage>
</organism>
<dbReference type="CDD" id="cd03360">
    <property type="entry name" value="LbH_AT_putative"/>
    <property type="match status" value="1"/>
</dbReference>
<dbReference type="Pfam" id="PF17836">
    <property type="entry name" value="PglD_N"/>
    <property type="match status" value="1"/>
</dbReference>
<sequence>MDKIILIGGGGHCKSVIDVIENTGCYEIFGIIDTRENIGKQVLSYKIIGTDEDLADLRKEVDYAFISIGQIYTSQKRREIYSMLKQLNYRLPVLVSPRAYVSKHSKIGEGTLVMHGAIVNAGAVIGKNCIINTMALIEHDAIIGDFCHIATGTIINGGAQIGNDSFVGSNTTTKQYVIIPENSFIKAGSVVK</sequence>
<gene>
    <name evidence="5" type="ORF">TST_1472</name>
</gene>
<dbReference type="EMBL" id="AP013035">
    <property type="protein sequence ID" value="BAT72258.1"/>
    <property type="molecule type" value="Genomic_DNA"/>
</dbReference>
<dbReference type="SUPFAM" id="SSF51161">
    <property type="entry name" value="Trimeric LpxA-like enzymes"/>
    <property type="match status" value="1"/>
</dbReference>
<feature type="site" description="Increases basicity of active site His" evidence="2">
    <location>
        <position position="140"/>
    </location>
</feature>
<dbReference type="Pfam" id="PF00132">
    <property type="entry name" value="Hexapep"/>
    <property type="match status" value="2"/>
</dbReference>
<feature type="active site" description="Proton acceptor" evidence="2">
    <location>
        <position position="139"/>
    </location>
</feature>
<dbReference type="STRING" id="1298851.TST_1472"/>
<dbReference type="AlphaFoldDB" id="A0A0S3QVC3"/>
<dbReference type="PATRIC" id="fig|1298851.3.peg.1547"/>
<feature type="domain" description="PglD N-terminal" evidence="4">
    <location>
        <begin position="3"/>
        <end position="83"/>
    </location>
</feature>
<evidence type="ECO:0000256" key="1">
    <source>
        <dbReference type="ARBA" id="ARBA00007274"/>
    </source>
</evidence>